<dbReference type="AlphaFoldDB" id="B8FG10"/>
<dbReference type="InterPro" id="IPR007197">
    <property type="entry name" value="rSAM"/>
</dbReference>
<keyword evidence="8" id="KW-1185">Reference proteome</keyword>
<dbReference type="GO" id="GO:0003824">
    <property type="term" value="F:catalytic activity"/>
    <property type="evidence" value="ECO:0007669"/>
    <property type="project" value="InterPro"/>
</dbReference>
<evidence type="ECO:0000256" key="2">
    <source>
        <dbReference type="ARBA" id="ARBA00022691"/>
    </source>
</evidence>
<keyword evidence="3" id="KW-0479">Metal-binding</keyword>
<evidence type="ECO:0000313" key="8">
    <source>
        <dbReference type="Proteomes" id="UP000000739"/>
    </source>
</evidence>
<dbReference type="PROSITE" id="PS51918">
    <property type="entry name" value="RADICAL_SAM"/>
    <property type="match status" value="1"/>
</dbReference>
<organism evidence="7 8">
    <name type="scientific">Desulfatibacillum aliphaticivorans</name>
    <dbReference type="NCBI Taxonomy" id="218208"/>
    <lineage>
        <taxon>Bacteria</taxon>
        <taxon>Pseudomonadati</taxon>
        <taxon>Thermodesulfobacteriota</taxon>
        <taxon>Desulfobacteria</taxon>
        <taxon>Desulfobacterales</taxon>
        <taxon>Desulfatibacillaceae</taxon>
        <taxon>Desulfatibacillum</taxon>
    </lineage>
</organism>
<proteinExistence type="predicted"/>
<dbReference type="InterPro" id="IPR058240">
    <property type="entry name" value="rSAM_sf"/>
</dbReference>
<dbReference type="GO" id="GO:0046872">
    <property type="term" value="F:metal ion binding"/>
    <property type="evidence" value="ECO:0007669"/>
    <property type="project" value="UniProtKB-KW"/>
</dbReference>
<dbReference type="Gene3D" id="3.80.30.20">
    <property type="entry name" value="tm_1862 like domain"/>
    <property type="match status" value="1"/>
</dbReference>
<dbReference type="Proteomes" id="UP000000739">
    <property type="component" value="Chromosome"/>
</dbReference>
<dbReference type="Pfam" id="PF04055">
    <property type="entry name" value="Radical_SAM"/>
    <property type="match status" value="1"/>
</dbReference>
<dbReference type="HOGENOM" id="CLU_021572_5_0_7"/>
<gene>
    <name evidence="7" type="ordered locus">Dalk_1994</name>
</gene>
<evidence type="ECO:0000313" key="7">
    <source>
        <dbReference type="EMBL" id="ACL03690.1"/>
    </source>
</evidence>
<dbReference type="GO" id="GO:0051536">
    <property type="term" value="F:iron-sulfur cluster binding"/>
    <property type="evidence" value="ECO:0007669"/>
    <property type="project" value="UniProtKB-KW"/>
</dbReference>
<dbReference type="Gene3D" id="3.40.50.280">
    <property type="entry name" value="Cobalamin-binding domain"/>
    <property type="match status" value="1"/>
</dbReference>
<dbReference type="SUPFAM" id="SSF102114">
    <property type="entry name" value="Radical SAM enzymes"/>
    <property type="match status" value="1"/>
</dbReference>
<reference evidence="7 8" key="1">
    <citation type="journal article" date="2012" name="Environ. Microbiol.">
        <title>The genome sequence of Desulfatibacillum alkenivorans AK-01: a blueprint for anaerobic alkane oxidation.</title>
        <authorList>
            <person name="Callaghan A.V."/>
            <person name="Morris B.E."/>
            <person name="Pereira I.A."/>
            <person name="McInerney M.J."/>
            <person name="Austin R.N."/>
            <person name="Groves J.T."/>
            <person name="Kukor J.J."/>
            <person name="Suflita J.M."/>
            <person name="Young L.Y."/>
            <person name="Zylstra G.J."/>
            <person name="Wawrik B."/>
        </authorList>
    </citation>
    <scope>NUCLEOTIDE SEQUENCE [LARGE SCALE GENOMIC DNA]</scope>
    <source>
        <strain evidence="7 8">AK-01</strain>
    </source>
</reference>
<dbReference type="SFLD" id="SFLDS00029">
    <property type="entry name" value="Radical_SAM"/>
    <property type="match status" value="1"/>
</dbReference>
<evidence type="ECO:0000259" key="6">
    <source>
        <dbReference type="PROSITE" id="PS51918"/>
    </source>
</evidence>
<dbReference type="SFLD" id="SFLDG01082">
    <property type="entry name" value="B12-binding_domain_containing"/>
    <property type="match status" value="1"/>
</dbReference>
<dbReference type="InterPro" id="IPR034530">
    <property type="entry name" value="HpnP-like"/>
</dbReference>
<keyword evidence="2" id="KW-0949">S-adenosyl-L-methionine</keyword>
<dbReference type="InterPro" id="IPR034466">
    <property type="entry name" value="Methyltransferase_Class_B"/>
</dbReference>
<dbReference type="PANTHER" id="PTHR43409">
    <property type="entry name" value="ANAEROBIC MAGNESIUM-PROTOPORPHYRIN IX MONOMETHYL ESTER CYCLASE-RELATED"/>
    <property type="match status" value="1"/>
</dbReference>
<dbReference type="InterPro" id="IPR006638">
    <property type="entry name" value="Elp3/MiaA/NifB-like_rSAM"/>
</dbReference>
<dbReference type="GO" id="GO:0005829">
    <property type="term" value="C:cytosol"/>
    <property type="evidence" value="ECO:0007669"/>
    <property type="project" value="TreeGrafter"/>
</dbReference>
<dbReference type="SFLD" id="SFLDG01123">
    <property type="entry name" value="methyltransferase_(Class_B)"/>
    <property type="match status" value="1"/>
</dbReference>
<dbReference type="InterPro" id="IPR023404">
    <property type="entry name" value="rSAM_horseshoe"/>
</dbReference>
<evidence type="ECO:0000256" key="5">
    <source>
        <dbReference type="ARBA" id="ARBA00023014"/>
    </source>
</evidence>
<dbReference type="InterPro" id="IPR051198">
    <property type="entry name" value="BchE-like"/>
</dbReference>
<evidence type="ECO:0000256" key="4">
    <source>
        <dbReference type="ARBA" id="ARBA00023004"/>
    </source>
</evidence>
<evidence type="ECO:0000256" key="3">
    <source>
        <dbReference type="ARBA" id="ARBA00022723"/>
    </source>
</evidence>
<accession>B8FG10</accession>
<dbReference type="eggNOG" id="COG1032">
    <property type="taxonomic scope" value="Bacteria"/>
</dbReference>
<dbReference type="SMART" id="SM00729">
    <property type="entry name" value="Elp3"/>
    <property type="match status" value="1"/>
</dbReference>
<dbReference type="PANTHER" id="PTHR43409:SF3">
    <property type="entry name" value="HYPOTHETICAL METHYLTRANSFERASE"/>
    <property type="match status" value="1"/>
</dbReference>
<dbReference type="KEGG" id="dal:Dalk_1994"/>
<dbReference type="InterPro" id="IPR025274">
    <property type="entry name" value="DUF4070"/>
</dbReference>
<dbReference type="SFLD" id="SFLDF00303">
    <property type="entry name" value="hopanoid_C2-methyltransferase"/>
    <property type="match status" value="1"/>
</dbReference>
<feature type="domain" description="Radical SAM core" evidence="6">
    <location>
        <begin position="164"/>
        <end position="392"/>
    </location>
</feature>
<comment type="cofactor">
    <cofactor evidence="1">
        <name>[4Fe-4S] cluster</name>
        <dbReference type="ChEBI" id="CHEBI:49883"/>
    </cofactor>
</comment>
<dbReference type="RefSeq" id="WP_012611119.1">
    <property type="nucleotide sequence ID" value="NC_011768.1"/>
</dbReference>
<dbReference type="EMBL" id="CP001322">
    <property type="protein sequence ID" value="ACL03690.1"/>
    <property type="molecule type" value="Genomic_DNA"/>
</dbReference>
<protein>
    <submittedName>
        <fullName evidence="7">Radical SAM domain protein</fullName>
    </submittedName>
</protein>
<evidence type="ECO:0000256" key="1">
    <source>
        <dbReference type="ARBA" id="ARBA00001966"/>
    </source>
</evidence>
<keyword evidence="5" id="KW-0411">Iron-sulfur</keyword>
<dbReference type="Pfam" id="PF13282">
    <property type="entry name" value="DUF4070"/>
    <property type="match status" value="1"/>
</dbReference>
<keyword evidence="4" id="KW-0408">Iron</keyword>
<name>B8FG10_DESAL</name>
<sequence length="506" mass="57311">MKRLTNALLVYPKVPDNTYWSFKHALRFVRKKSSMPPLGLITLAAMFPREISLKLVDLNIEKLRKKDLEWADAVFVSAMIIQKDSFEEVVALAGAAGKPVIAGGPYAGSSHKEITGVDHFVLGEVENSFQGFLEDFQAGKAKRLYPPPERPSLDQTPAPRFDLLKMDSYASMSVQYSRGCPFNCEFCDIWKVYGNKPRLKPAESMIRELQTLHDQGWRGPVFVVDDNFIGNKRRVKTELLPAMFRWQKDHKYPFRFFTEASINLAADDALLQGMAAAGFNEVFIGIETPSAEALAETGKTQNLKCDMAQAVMKIQEYGIEVMAGFILGFDSDTEDIVERQAAFIQQTGIPQAMVGILTALPGTELHSRLEREGRLLRVSDGNNTHNTTANFRTKMDAAALEQAYTKLLSIIYDKNLKNYFDRCSKLLDNVGDPSLSMREVKFREIMMLLRSLARQPFTPYGYQYLKFITTRFVKNRRTFSEAVKFSIVGHHFHKITRQMVKAHEAA</sequence>